<evidence type="ECO:0000256" key="2">
    <source>
        <dbReference type="ARBA" id="ARBA00022649"/>
    </source>
</evidence>
<accession>A0A840Y1Q3</accession>
<evidence type="ECO:0000256" key="1">
    <source>
        <dbReference type="ARBA" id="ARBA00006226"/>
    </source>
</evidence>
<dbReference type="InterPro" id="IPR051803">
    <property type="entry name" value="TA_system_RelE-like_toxin"/>
</dbReference>
<reference evidence="3 4" key="1">
    <citation type="submission" date="2020-08" db="EMBL/GenBank/DDBJ databases">
        <title>Genomic Encyclopedia of Type Strains, Phase IV (KMG-IV): sequencing the most valuable type-strain genomes for metagenomic binning, comparative biology and taxonomic classification.</title>
        <authorList>
            <person name="Goeker M."/>
        </authorList>
    </citation>
    <scope>NUCLEOTIDE SEQUENCE [LARGE SCALE GENOMIC DNA]</scope>
    <source>
        <strain evidence="3 4">DSM 25895</strain>
    </source>
</reference>
<keyword evidence="2" id="KW-1277">Toxin-antitoxin system</keyword>
<dbReference type="EMBL" id="JACIJE010000002">
    <property type="protein sequence ID" value="MBB5688562.1"/>
    <property type="molecule type" value="Genomic_DNA"/>
</dbReference>
<dbReference type="Gene3D" id="3.30.2310.20">
    <property type="entry name" value="RelE-like"/>
    <property type="match status" value="1"/>
</dbReference>
<dbReference type="PANTHER" id="PTHR33755">
    <property type="entry name" value="TOXIN PARE1-RELATED"/>
    <property type="match status" value="1"/>
</dbReference>
<gene>
    <name evidence="3" type="ORF">FHS88_000678</name>
</gene>
<dbReference type="Pfam" id="PF05016">
    <property type="entry name" value="ParE_toxin"/>
    <property type="match status" value="1"/>
</dbReference>
<dbReference type="Proteomes" id="UP000562254">
    <property type="component" value="Unassembled WGS sequence"/>
</dbReference>
<protein>
    <submittedName>
        <fullName evidence="3">Toxin ParE1/3/4</fullName>
    </submittedName>
</protein>
<dbReference type="PANTHER" id="PTHR33755:SF8">
    <property type="entry name" value="TOXIN PARE2"/>
    <property type="match status" value="1"/>
</dbReference>
<dbReference type="RefSeq" id="WP_184481363.1">
    <property type="nucleotide sequence ID" value="NZ_JACIJE010000002.1"/>
</dbReference>
<dbReference type="InterPro" id="IPR035093">
    <property type="entry name" value="RelE/ParE_toxin_dom_sf"/>
</dbReference>
<sequence>MERSAPRARLTPRAQRELTEAVRWIAQEQPAAARALRDAVLGAAERIGRHPESGAVREDLAPLPVRFVALPRFRYVIVYEARPQERPVILRIVHGAMDLPEVLGRRG</sequence>
<comment type="similarity">
    <text evidence="1">Belongs to the RelE toxin family.</text>
</comment>
<comment type="caution">
    <text evidence="3">The sequence shown here is derived from an EMBL/GenBank/DDBJ whole genome shotgun (WGS) entry which is preliminary data.</text>
</comment>
<name>A0A840Y1Q3_9PROT</name>
<evidence type="ECO:0000313" key="3">
    <source>
        <dbReference type="EMBL" id="MBB5688562.1"/>
    </source>
</evidence>
<keyword evidence="4" id="KW-1185">Reference proteome</keyword>
<dbReference type="InterPro" id="IPR007712">
    <property type="entry name" value="RelE/ParE_toxin"/>
</dbReference>
<dbReference type="AlphaFoldDB" id="A0A840Y1Q3"/>
<organism evidence="3 4">
    <name type="scientific">Neoroseomonas alkaliterrae</name>
    <dbReference type="NCBI Taxonomy" id="1452450"/>
    <lineage>
        <taxon>Bacteria</taxon>
        <taxon>Pseudomonadati</taxon>
        <taxon>Pseudomonadota</taxon>
        <taxon>Alphaproteobacteria</taxon>
        <taxon>Acetobacterales</taxon>
        <taxon>Acetobacteraceae</taxon>
        <taxon>Neoroseomonas</taxon>
    </lineage>
</organism>
<evidence type="ECO:0000313" key="4">
    <source>
        <dbReference type="Proteomes" id="UP000562254"/>
    </source>
</evidence>
<proteinExistence type="inferred from homology"/>